<organism evidence="1">
    <name type="scientific">Elephant endotheliotropic herpesvirus 5A</name>
    <dbReference type="NCBI Taxonomy" id="1382992"/>
    <lineage>
        <taxon>Viruses</taxon>
        <taxon>Duplodnaviria</taxon>
        <taxon>Heunggongvirae</taxon>
        <taxon>Peploviricota</taxon>
        <taxon>Herviviricetes</taxon>
        <taxon>Herpesvirales</taxon>
        <taxon>Orthoherpesviridae</taxon>
        <taxon>Betaherpesvirinae</taxon>
        <taxon>Proboscivirus</taxon>
        <taxon>Elephant endotheliotropic herpesvirus 5</taxon>
    </lineage>
</organism>
<dbReference type="EMBL" id="KC854719">
    <property type="protein sequence ID" value="AID07327.1"/>
    <property type="molecule type" value="Genomic_DNA"/>
</dbReference>
<protein>
    <submittedName>
        <fullName evidence="1">Putative alpha chemokine ligand</fullName>
    </submittedName>
</protein>
<sequence>MIILFLSNFCFIYAVQAAYQVPFIIQSMNGGTYRYSCLCERYTNQDRLEWKPDPNSRYIITPHNDTRGFIYTMIEVFSMSTGDGRPRIQPPRCVLTTPYYIKEINP</sequence>
<gene>
    <name evidence="1" type="primary">U80.5</name>
</gene>
<reference evidence="1" key="2">
    <citation type="journal article" date="2013" name="J. Zoo Wildl. Med.">
        <title>Elephant endotheliotropic herpesvirus 5, a newly recognized elephant herpesvirus associated with clinical and subclinical infections in captive Asian elephants (Elephas maximus).</title>
        <authorList>
            <person name="Atkins L."/>
            <person name="Zong J.C."/>
            <person name="Tan J."/>
            <person name="Mejia A."/>
            <person name="Heaggans S.Y."/>
            <person name="Nofs S.A."/>
            <person name="Stanton J.J."/>
            <person name="Flanagan J.P."/>
            <person name="Howard L."/>
            <person name="Latimer E."/>
            <person name="Stevens M.R."/>
            <person name="Hoffman D.S."/>
            <person name="Hayward G.S."/>
            <person name="Ling P.D."/>
        </authorList>
    </citation>
    <scope>NUCLEOTIDE SEQUENCE</scope>
    <source>
        <strain evidence="1">North American #NAP50</strain>
    </source>
</reference>
<accession>A0A060MZH9</accession>
<proteinExistence type="predicted"/>
<reference evidence="1" key="1">
    <citation type="journal article" date="2011" name="Vet. Microbiol.">
        <title>Detection and evaluation of novel herpesviruses in routine and pathological samples from Asian and African elephants: identification of two new probosciviruses (EEHV5 and EEHV6) and two new gammaherpesviruses (EGHV3B and EGHV5).</title>
        <authorList>
            <person name="Latimer E"/>
            <person name="Zong JC"/>
            <person name="Heaggans SY"/>
            <person name="Richman LK"/>
            <person name="Hayward GS."/>
        </authorList>
    </citation>
    <scope>NUCLEOTIDE SEQUENCE</scope>
    <source>
        <strain evidence="1">North American #NAP50</strain>
    </source>
</reference>
<reference evidence="1" key="3">
    <citation type="submission" date="2014-06" db="EMBL/GenBank/DDBJ databases">
        <title>Comparative Genome Analysis of Four Additional Elephant Endotheliotropic Herpesvirus Species EEHV3, EEHV4, EEHV5 and EEHV6 from Cases of Hemorrhagic Disease or Viremia.</title>
        <authorList>
            <person name="Zong J.-C."/>
            <person name="Latimer E.M."/>
            <person name="Richman L.K."/>
            <person name="Heaggans S.Y."/>
            <person name="Hayward G.S."/>
        </authorList>
    </citation>
    <scope>NUCLEOTIDE SEQUENCE</scope>
    <source>
        <strain evidence="1">North American #NAP50</strain>
    </source>
</reference>
<name>A0A060MZH9_9BETA</name>
<evidence type="ECO:0000313" key="1">
    <source>
        <dbReference type="EMBL" id="AID07327.1"/>
    </source>
</evidence>